<reference evidence="1" key="1">
    <citation type="submission" date="2021-02" db="EMBL/GenBank/DDBJ databases">
        <authorList>
            <person name="Cremers G."/>
            <person name="Picone N."/>
        </authorList>
    </citation>
    <scope>NUCLEOTIDE SEQUENCE</scope>
    <source>
        <strain evidence="1">PQ17</strain>
    </source>
</reference>
<evidence type="ECO:0000313" key="1">
    <source>
        <dbReference type="EMBL" id="CAF0697067.1"/>
    </source>
</evidence>
<dbReference type="Proteomes" id="UP000663859">
    <property type="component" value="Unassembled WGS sequence"/>
</dbReference>
<dbReference type="EMBL" id="CAJNOB010000013">
    <property type="protein sequence ID" value="CAF0697067.1"/>
    <property type="molecule type" value="Genomic_DNA"/>
</dbReference>
<protein>
    <submittedName>
        <fullName evidence="1">Uncharacterized protein</fullName>
    </submittedName>
</protein>
<proteinExistence type="predicted"/>
<comment type="caution">
    <text evidence="1">The sequence shown here is derived from an EMBL/GenBank/DDBJ whole genome shotgun (WGS) entry which is preliminary data.</text>
</comment>
<dbReference type="AlphaFoldDB" id="A0A8J2BKQ3"/>
<gene>
    <name evidence="1" type="ORF">MPNT_200046</name>
</gene>
<organism evidence="1 2">
    <name type="scientific">Candidatus Methylacidithermus pantelleriae</name>
    <dbReference type="NCBI Taxonomy" id="2744239"/>
    <lineage>
        <taxon>Bacteria</taxon>
        <taxon>Pseudomonadati</taxon>
        <taxon>Verrucomicrobiota</taxon>
        <taxon>Methylacidiphilae</taxon>
        <taxon>Methylacidiphilales</taxon>
        <taxon>Methylacidiphilaceae</taxon>
        <taxon>Candidatus Methylacidithermus</taxon>
    </lineage>
</organism>
<name>A0A8J2BKQ3_9BACT</name>
<keyword evidence="2" id="KW-1185">Reference proteome</keyword>
<dbReference type="RefSeq" id="WP_174583147.1">
    <property type="nucleotide sequence ID" value="NZ_CAJNOB010000013.1"/>
</dbReference>
<sequence length="61" mass="6845">MPTAGGKAAAYRTQENAAAGTWGLRQRDRIFGRSQLIRFFLSPLLSSVILVHRFPQGMRLQ</sequence>
<evidence type="ECO:0000313" key="2">
    <source>
        <dbReference type="Proteomes" id="UP000663859"/>
    </source>
</evidence>
<accession>A0A8J2BKQ3</accession>